<dbReference type="Proteomes" id="UP001492380">
    <property type="component" value="Unassembled WGS sequence"/>
</dbReference>
<dbReference type="SUPFAM" id="SSF81383">
    <property type="entry name" value="F-box domain"/>
    <property type="match status" value="1"/>
</dbReference>
<keyword evidence="2" id="KW-1185">Reference proteome</keyword>
<accession>A0ABR1YAI5</accession>
<proteinExistence type="predicted"/>
<evidence type="ECO:0008006" key="3">
    <source>
        <dbReference type="Google" id="ProtNLM"/>
    </source>
</evidence>
<protein>
    <recommendedName>
        <fullName evidence="3">F-box domain-containing protein</fullName>
    </recommendedName>
</protein>
<name>A0ABR1YAI5_9PEZI</name>
<evidence type="ECO:0000313" key="2">
    <source>
        <dbReference type="Proteomes" id="UP001492380"/>
    </source>
</evidence>
<reference evidence="1 2" key="1">
    <citation type="submission" date="2024-04" db="EMBL/GenBank/DDBJ databases">
        <title>Phyllosticta paracitricarpa is synonymous to the EU quarantine fungus P. citricarpa based on phylogenomic analyses.</title>
        <authorList>
            <consortium name="Lawrence Berkeley National Laboratory"/>
            <person name="Van Ingen-Buijs V.A."/>
            <person name="Van Westerhoven A.C."/>
            <person name="Haridas S."/>
            <person name="Skiadas P."/>
            <person name="Martin F."/>
            <person name="Groenewald J.Z."/>
            <person name="Crous P.W."/>
            <person name="Seidl M.F."/>
        </authorList>
    </citation>
    <scope>NUCLEOTIDE SEQUENCE [LARGE SCALE GENOMIC DNA]</scope>
    <source>
        <strain evidence="1 2">CBS 123374</strain>
    </source>
</reference>
<evidence type="ECO:0000313" key="1">
    <source>
        <dbReference type="EMBL" id="KAK8222663.1"/>
    </source>
</evidence>
<dbReference type="InterPro" id="IPR036047">
    <property type="entry name" value="F-box-like_dom_sf"/>
</dbReference>
<comment type="caution">
    <text evidence="1">The sequence shown here is derived from an EMBL/GenBank/DDBJ whole genome shotgun (WGS) entry which is preliminary data.</text>
</comment>
<gene>
    <name evidence="1" type="ORF">HDK90DRAFT_545086</name>
</gene>
<dbReference type="EMBL" id="JBBWRZ010000015">
    <property type="protein sequence ID" value="KAK8222663.1"/>
    <property type="molecule type" value="Genomic_DNA"/>
</dbReference>
<organism evidence="1 2">
    <name type="scientific">Phyllosticta capitalensis</name>
    <dbReference type="NCBI Taxonomy" id="121624"/>
    <lineage>
        <taxon>Eukaryota</taxon>
        <taxon>Fungi</taxon>
        <taxon>Dikarya</taxon>
        <taxon>Ascomycota</taxon>
        <taxon>Pezizomycotina</taxon>
        <taxon>Dothideomycetes</taxon>
        <taxon>Dothideomycetes incertae sedis</taxon>
        <taxon>Botryosphaeriales</taxon>
        <taxon>Phyllostictaceae</taxon>
        <taxon>Phyllosticta</taxon>
    </lineage>
</organism>
<sequence>MFKPILRRIRNRRNQNRRIQTPTLPSIGTITETQQHPSRLLQLPTELLLMILEEVAKISKHDLIQVSMCCKQLRKDAEKFVFENVELISNVYEPNPNCAALAQGKHRVTRYDGVPKIFLETLPPFLEHTRSLAFHDFFSVDGVAFWRVAWDIAKLLLVPKQLQALEIHVDDGTAMRLEYALEQKGVEFPHLQDITLSINLRFLLNYAPNVRRLSNRPRETWRSAKRRFEGREWQELFELCSELHWLETLDLYLGTEIPRDIKIPPLRIKKLRIAKERSLPSPGVPRTKFDFIDLLMPFIDTLPQLVTIELPETSETWSRWPRHGLISSQGWDDEYYFMMPCAIIALKFSHLDTIKVGKNTIKVKFDEEAGRVTVEHLKPEGNIMAGEVEVREVCKGLHDPAIWVEKDKITHKKFLAVNPKCEILSR</sequence>